<feature type="transmembrane region" description="Helical" evidence="4">
    <location>
        <begin position="157"/>
        <end position="174"/>
    </location>
</feature>
<evidence type="ECO:0000256" key="3">
    <source>
        <dbReference type="ARBA" id="ARBA00023163"/>
    </source>
</evidence>
<organism evidence="6 7">
    <name type="scientific">Raoultibacter massiliensis</name>
    <dbReference type="NCBI Taxonomy" id="1852371"/>
    <lineage>
        <taxon>Bacteria</taxon>
        <taxon>Bacillati</taxon>
        <taxon>Actinomycetota</taxon>
        <taxon>Coriobacteriia</taxon>
        <taxon>Eggerthellales</taxon>
        <taxon>Eggerthellaceae</taxon>
        <taxon>Raoultibacter</taxon>
    </lineage>
</organism>
<evidence type="ECO:0000259" key="5">
    <source>
        <dbReference type="PROSITE" id="PS50043"/>
    </source>
</evidence>
<proteinExistence type="predicted"/>
<dbReference type="PROSITE" id="PS50043">
    <property type="entry name" value="HTH_LUXR_2"/>
    <property type="match status" value="1"/>
</dbReference>
<dbReference type="Gene3D" id="1.10.10.10">
    <property type="entry name" value="Winged helix-like DNA-binding domain superfamily/Winged helix DNA-binding domain"/>
    <property type="match status" value="1"/>
</dbReference>
<keyword evidence="7" id="KW-1185">Reference proteome</keyword>
<evidence type="ECO:0000256" key="1">
    <source>
        <dbReference type="ARBA" id="ARBA00023015"/>
    </source>
</evidence>
<keyword evidence="1" id="KW-0805">Transcription regulation</keyword>
<gene>
    <name evidence="6" type="ORF">AAA083_01355</name>
</gene>
<dbReference type="PANTHER" id="PTHR44688">
    <property type="entry name" value="DNA-BINDING TRANSCRIPTIONAL ACTIVATOR DEVR_DOSR"/>
    <property type="match status" value="1"/>
</dbReference>
<feature type="transmembrane region" description="Helical" evidence="4">
    <location>
        <begin position="96"/>
        <end position="119"/>
    </location>
</feature>
<dbReference type="EMBL" id="JBBNOP010000001">
    <property type="protein sequence ID" value="MEQ3361616.1"/>
    <property type="molecule type" value="Genomic_DNA"/>
</dbReference>
<dbReference type="SUPFAM" id="SSF46894">
    <property type="entry name" value="C-terminal effector domain of the bipartite response regulators"/>
    <property type="match status" value="1"/>
</dbReference>
<dbReference type="InterPro" id="IPR036388">
    <property type="entry name" value="WH-like_DNA-bd_sf"/>
</dbReference>
<keyword evidence="2" id="KW-0238">DNA-binding</keyword>
<evidence type="ECO:0000313" key="7">
    <source>
        <dbReference type="Proteomes" id="UP001487305"/>
    </source>
</evidence>
<dbReference type="SMART" id="SM00421">
    <property type="entry name" value="HTH_LUXR"/>
    <property type="match status" value="1"/>
</dbReference>
<feature type="domain" description="HTH luxR-type" evidence="5">
    <location>
        <begin position="398"/>
        <end position="463"/>
    </location>
</feature>
<feature type="transmembrane region" description="Helical" evidence="4">
    <location>
        <begin position="256"/>
        <end position="279"/>
    </location>
</feature>
<comment type="caution">
    <text evidence="6">The sequence shown here is derived from an EMBL/GenBank/DDBJ whole genome shotgun (WGS) entry which is preliminary data.</text>
</comment>
<feature type="transmembrane region" description="Helical" evidence="4">
    <location>
        <begin position="7"/>
        <end position="30"/>
    </location>
</feature>
<sequence length="466" mass="50941">MPSANDWLFIIGLACYWPAFRNSFFGLVFAENGGNAQFDVEYLLFLGLVAVVCSACLLRNSIVDRILGSKRIVVFGFGVLASAGISLSYFCGLFDLPWGFSFAGTFLSASGFVVITFAWSLEAARSRERNMFLNIAMSFFLSFILSLTSLLPNPVSLALPFLSWMVSGAAYTAYQPPRTRPDYSQNAQGSVRSALSGLVILLIAFLVIGGIIRGFLYFGTISYSPEQGTYSRRAISLALSLIIVCIAYRADTGRPLLFWLWTLVALVFFCGLFLIGALYPAMPELASGVAISGRTFVSFFLWVALILAVREKRLSLVSVVGSLFVLVECVSGFCSYFVAPEIARTIDLPIATYLPAFALLIAFILVASTIVFLALLANRKLAELPTANRLSREAACTALAEEHGLTAREAEVMLEFSQGNSLKKVAETMYISTSTAQTHVKSLYRKMGIHSKQELIDLVGECMGER</sequence>
<feature type="transmembrane region" description="Helical" evidence="4">
    <location>
        <begin position="72"/>
        <end position="90"/>
    </location>
</feature>
<feature type="transmembrane region" description="Helical" evidence="4">
    <location>
        <begin position="285"/>
        <end position="309"/>
    </location>
</feature>
<dbReference type="Proteomes" id="UP001487305">
    <property type="component" value="Unassembled WGS sequence"/>
</dbReference>
<keyword evidence="4" id="KW-0472">Membrane</keyword>
<dbReference type="PRINTS" id="PR00038">
    <property type="entry name" value="HTHLUXR"/>
</dbReference>
<feature type="transmembrane region" description="Helical" evidence="4">
    <location>
        <begin position="131"/>
        <end position="151"/>
    </location>
</feature>
<feature type="transmembrane region" description="Helical" evidence="4">
    <location>
        <begin position="316"/>
        <end position="338"/>
    </location>
</feature>
<protein>
    <submittedName>
        <fullName evidence="6">LuxR C-terminal-related transcriptional regulator</fullName>
    </submittedName>
</protein>
<dbReference type="CDD" id="cd06170">
    <property type="entry name" value="LuxR_C_like"/>
    <property type="match status" value="1"/>
</dbReference>
<feature type="transmembrane region" description="Helical" evidence="4">
    <location>
        <begin position="230"/>
        <end position="249"/>
    </location>
</feature>
<dbReference type="RefSeq" id="WP_349227049.1">
    <property type="nucleotide sequence ID" value="NZ_JBBNOP010000001.1"/>
</dbReference>
<feature type="transmembrane region" description="Helical" evidence="4">
    <location>
        <begin position="42"/>
        <end position="60"/>
    </location>
</feature>
<evidence type="ECO:0000256" key="4">
    <source>
        <dbReference type="SAM" id="Phobius"/>
    </source>
</evidence>
<dbReference type="Pfam" id="PF00196">
    <property type="entry name" value="GerE"/>
    <property type="match status" value="1"/>
</dbReference>
<reference evidence="6 7" key="1">
    <citation type="submission" date="2024-04" db="EMBL/GenBank/DDBJ databases">
        <title>Human intestinal bacterial collection.</title>
        <authorList>
            <person name="Pauvert C."/>
            <person name="Hitch T.C.A."/>
            <person name="Clavel T."/>
        </authorList>
    </citation>
    <scope>NUCLEOTIDE SEQUENCE [LARGE SCALE GENOMIC DNA]</scope>
    <source>
        <strain evidence="6 7">CLA-KB-H42</strain>
    </source>
</reference>
<dbReference type="InterPro" id="IPR016032">
    <property type="entry name" value="Sig_transdc_resp-reg_C-effctor"/>
</dbReference>
<feature type="transmembrane region" description="Helical" evidence="4">
    <location>
        <begin position="195"/>
        <end position="218"/>
    </location>
</feature>
<evidence type="ECO:0000313" key="6">
    <source>
        <dbReference type="EMBL" id="MEQ3361616.1"/>
    </source>
</evidence>
<dbReference type="InterPro" id="IPR000792">
    <property type="entry name" value="Tscrpt_reg_LuxR_C"/>
</dbReference>
<name>A0ABV1J963_9ACTN</name>
<feature type="transmembrane region" description="Helical" evidence="4">
    <location>
        <begin position="350"/>
        <end position="376"/>
    </location>
</feature>
<keyword evidence="3" id="KW-0804">Transcription</keyword>
<accession>A0ABV1J963</accession>
<keyword evidence="4" id="KW-0812">Transmembrane</keyword>
<dbReference type="PANTHER" id="PTHR44688:SF16">
    <property type="entry name" value="DNA-BINDING TRANSCRIPTIONAL ACTIVATOR DEVR_DOSR"/>
    <property type="match status" value="1"/>
</dbReference>
<evidence type="ECO:0000256" key="2">
    <source>
        <dbReference type="ARBA" id="ARBA00023125"/>
    </source>
</evidence>
<keyword evidence="4" id="KW-1133">Transmembrane helix</keyword>